<sequence length="114" mass="11913">MSFDRARMTALVAVATLAGAGWIATASTAYAADPGYECALVFPAGGGVYGHDCSAVGGAPEAGKFEKAGEDKYGEKTHPEVYIRGTVDGEKIACITTYISKTELHGIQCEGDYR</sequence>
<keyword evidence="3" id="KW-1185">Reference proteome</keyword>
<evidence type="ECO:0000313" key="2">
    <source>
        <dbReference type="EMBL" id="GEM40345.1"/>
    </source>
</evidence>
<organism evidence="2 3">
    <name type="scientific">Nocardia ninae NBRC 108245</name>
    <dbReference type="NCBI Taxonomy" id="1210091"/>
    <lineage>
        <taxon>Bacteria</taxon>
        <taxon>Bacillati</taxon>
        <taxon>Actinomycetota</taxon>
        <taxon>Actinomycetes</taxon>
        <taxon>Mycobacteriales</taxon>
        <taxon>Nocardiaceae</taxon>
        <taxon>Nocardia</taxon>
    </lineage>
</organism>
<protein>
    <submittedName>
        <fullName evidence="2">Uncharacterized protein</fullName>
    </submittedName>
</protein>
<dbReference type="EMBL" id="BJXA01000035">
    <property type="protein sequence ID" value="GEM40345.1"/>
    <property type="molecule type" value="Genomic_DNA"/>
</dbReference>
<evidence type="ECO:0000313" key="3">
    <source>
        <dbReference type="Proteomes" id="UP000321424"/>
    </source>
</evidence>
<comment type="caution">
    <text evidence="2">The sequence shown here is derived from an EMBL/GenBank/DDBJ whole genome shotgun (WGS) entry which is preliminary data.</text>
</comment>
<name>A0A511MI74_9NOCA</name>
<gene>
    <name evidence="2" type="ORF">NN4_48640</name>
</gene>
<dbReference type="AlphaFoldDB" id="A0A511MI74"/>
<feature type="chain" id="PRO_5021904244" evidence="1">
    <location>
        <begin position="32"/>
        <end position="114"/>
    </location>
</feature>
<keyword evidence="1" id="KW-0732">Signal</keyword>
<feature type="signal peptide" evidence="1">
    <location>
        <begin position="1"/>
        <end position="31"/>
    </location>
</feature>
<accession>A0A511MI74</accession>
<proteinExistence type="predicted"/>
<dbReference type="Proteomes" id="UP000321424">
    <property type="component" value="Unassembled WGS sequence"/>
</dbReference>
<reference evidence="2 3" key="1">
    <citation type="submission" date="2019-07" db="EMBL/GenBank/DDBJ databases">
        <title>Whole genome shotgun sequence of Nocardia ninae NBRC 108245.</title>
        <authorList>
            <person name="Hosoyama A."/>
            <person name="Uohara A."/>
            <person name="Ohji S."/>
            <person name="Ichikawa N."/>
        </authorList>
    </citation>
    <scope>NUCLEOTIDE SEQUENCE [LARGE SCALE GENOMIC DNA]</scope>
    <source>
        <strain evidence="2 3">NBRC 108245</strain>
    </source>
</reference>
<evidence type="ECO:0000256" key="1">
    <source>
        <dbReference type="SAM" id="SignalP"/>
    </source>
</evidence>